<dbReference type="InterPro" id="IPR046588">
    <property type="entry name" value="DUF6646"/>
</dbReference>
<dbReference type="RefSeq" id="WP_093977409.1">
    <property type="nucleotide sequence ID" value="NZ_CP022515.1"/>
</dbReference>
<dbReference type="KEGG" id="aalg:AREALGSMS7_00914"/>
<dbReference type="STRING" id="616991.GCA_000733925_04021"/>
<protein>
    <submittedName>
        <fullName evidence="2">Membrane protein</fullName>
    </submittedName>
</protein>
<dbReference type="eggNOG" id="ENOG502ZVGF">
    <property type="taxonomic scope" value="Bacteria"/>
</dbReference>
<keyword evidence="1" id="KW-0732">Signal</keyword>
<feature type="signal peptide" evidence="1">
    <location>
        <begin position="1"/>
        <end position="21"/>
    </location>
</feature>
<organism evidence="2 3">
    <name type="scientific">Arenibacter algicola</name>
    <dbReference type="NCBI Taxonomy" id="616991"/>
    <lineage>
        <taxon>Bacteria</taxon>
        <taxon>Pseudomonadati</taxon>
        <taxon>Bacteroidota</taxon>
        <taxon>Flavobacteriia</taxon>
        <taxon>Flavobacteriales</taxon>
        <taxon>Flavobacteriaceae</taxon>
        <taxon>Arenibacter</taxon>
    </lineage>
</organism>
<sequence length="165" mass="17970">MRKLLFALVFVLAVSSVNAQAFEGKEDMKFQIGANFQDNGTGIVVAYDYGLGENFSLGLSSSYVLGVEQLINADFGDRIDLKARFNANLGSVFQLGDNVDIYPGLDLGLKNFGGHLGIRYFFSDGFGVFTEIGAPLAKYKTETLTPAEELHNQFVFSLGASFNLN</sequence>
<feature type="chain" id="PRO_5012827009" evidence="1">
    <location>
        <begin position="22"/>
        <end position="165"/>
    </location>
</feature>
<name>A0A221UT06_9FLAO</name>
<reference evidence="2 3" key="1">
    <citation type="submission" date="2017-07" db="EMBL/GenBank/DDBJ databases">
        <title>Genome Sequence of Arenibacter algicola Strain SMS7 Isolated from a culture of the Diatom Skeletonema marinoi.</title>
        <authorList>
            <person name="Topel M."/>
            <person name="Pinder M.I.M."/>
            <person name="Johansson O.N."/>
            <person name="Kourtchenko O."/>
            <person name="Godhe A."/>
            <person name="Clarke A.K."/>
        </authorList>
    </citation>
    <scope>NUCLEOTIDE SEQUENCE [LARGE SCALE GENOMIC DNA]</scope>
    <source>
        <strain evidence="2 3">SMS7</strain>
    </source>
</reference>
<dbReference type="Proteomes" id="UP000204551">
    <property type="component" value="Chromosome"/>
</dbReference>
<dbReference type="AlphaFoldDB" id="A0A221UT06"/>
<gene>
    <name evidence="2" type="ORF">AREALGSMS7_00914</name>
</gene>
<dbReference type="EMBL" id="CP022515">
    <property type="protein sequence ID" value="ASO04393.1"/>
    <property type="molecule type" value="Genomic_DNA"/>
</dbReference>
<evidence type="ECO:0000313" key="2">
    <source>
        <dbReference type="EMBL" id="ASO04393.1"/>
    </source>
</evidence>
<evidence type="ECO:0000313" key="3">
    <source>
        <dbReference type="Proteomes" id="UP000204551"/>
    </source>
</evidence>
<proteinExistence type="predicted"/>
<accession>A0A221UT06</accession>
<evidence type="ECO:0000256" key="1">
    <source>
        <dbReference type="SAM" id="SignalP"/>
    </source>
</evidence>
<dbReference type="Pfam" id="PF20351">
    <property type="entry name" value="DUF6646"/>
    <property type="match status" value="1"/>
</dbReference>